<dbReference type="AlphaFoldDB" id="A0A1V4KHW1"/>
<feature type="compositionally biased region" description="Basic and acidic residues" evidence="1">
    <location>
        <begin position="92"/>
        <end position="103"/>
    </location>
</feature>
<evidence type="ECO:0000313" key="3">
    <source>
        <dbReference type="Proteomes" id="UP000190648"/>
    </source>
</evidence>
<dbReference type="EMBL" id="LSYS01003090">
    <property type="protein sequence ID" value="OPJ84008.1"/>
    <property type="molecule type" value="Genomic_DNA"/>
</dbReference>
<feature type="compositionally biased region" description="Basic and acidic residues" evidence="1">
    <location>
        <begin position="11"/>
        <end position="23"/>
    </location>
</feature>
<evidence type="ECO:0000313" key="2">
    <source>
        <dbReference type="EMBL" id="OPJ84008.1"/>
    </source>
</evidence>
<gene>
    <name evidence="2" type="ORF">AV530_004673</name>
</gene>
<organism evidence="2 3">
    <name type="scientific">Patagioenas fasciata monilis</name>
    <dbReference type="NCBI Taxonomy" id="372326"/>
    <lineage>
        <taxon>Eukaryota</taxon>
        <taxon>Metazoa</taxon>
        <taxon>Chordata</taxon>
        <taxon>Craniata</taxon>
        <taxon>Vertebrata</taxon>
        <taxon>Euteleostomi</taxon>
        <taxon>Archelosauria</taxon>
        <taxon>Archosauria</taxon>
        <taxon>Dinosauria</taxon>
        <taxon>Saurischia</taxon>
        <taxon>Theropoda</taxon>
        <taxon>Coelurosauria</taxon>
        <taxon>Aves</taxon>
        <taxon>Neognathae</taxon>
        <taxon>Neoaves</taxon>
        <taxon>Columbimorphae</taxon>
        <taxon>Columbiformes</taxon>
        <taxon>Columbidae</taxon>
        <taxon>Patagioenas</taxon>
    </lineage>
</organism>
<reference evidence="2 3" key="1">
    <citation type="submission" date="2016-02" db="EMBL/GenBank/DDBJ databases">
        <title>Band-tailed pigeon sequencing and assembly.</title>
        <authorList>
            <person name="Soares A.E."/>
            <person name="Novak B.J."/>
            <person name="Rice E.S."/>
            <person name="O'Connell B."/>
            <person name="Chang D."/>
            <person name="Weber S."/>
            <person name="Shapiro B."/>
        </authorList>
    </citation>
    <scope>NUCLEOTIDE SEQUENCE [LARGE SCALE GENOMIC DNA]</scope>
    <source>
        <strain evidence="2">BTP2013</strain>
        <tissue evidence="2">Blood</tissue>
    </source>
</reference>
<comment type="caution">
    <text evidence="2">The sequence shown here is derived from an EMBL/GenBank/DDBJ whole genome shotgun (WGS) entry which is preliminary data.</text>
</comment>
<proteinExistence type="predicted"/>
<keyword evidence="3" id="KW-1185">Reference proteome</keyword>
<name>A0A1V4KHW1_PATFA</name>
<accession>A0A1V4KHW1</accession>
<sequence length="103" mass="11238">MLPSNKGITHRRADTELGKERRHENSTCHQIECSFILSNTGLAEDYGNGKDTACYISRAGKLLLLLDSVELSSATGDVLEPSPPALGYREPVPLRDTRTPVGK</sequence>
<feature type="region of interest" description="Disordered" evidence="1">
    <location>
        <begin position="80"/>
        <end position="103"/>
    </location>
</feature>
<evidence type="ECO:0000256" key="1">
    <source>
        <dbReference type="SAM" id="MobiDB-lite"/>
    </source>
</evidence>
<feature type="region of interest" description="Disordered" evidence="1">
    <location>
        <begin position="1"/>
        <end position="23"/>
    </location>
</feature>
<dbReference type="Proteomes" id="UP000190648">
    <property type="component" value="Unassembled WGS sequence"/>
</dbReference>
<protein>
    <submittedName>
        <fullName evidence="2">Uncharacterized protein</fullName>
    </submittedName>
</protein>